<evidence type="ECO:0000259" key="7">
    <source>
        <dbReference type="Pfam" id="PF01171"/>
    </source>
</evidence>
<dbReference type="GO" id="GO:0006400">
    <property type="term" value="P:tRNA modification"/>
    <property type="evidence" value="ECO:0007669"/>
    <property type="project" value="UniProtKB-UniRule"/>
</dbReference>
<name>R4PXX9_9BACT</name>
<dbReference type="AlphaFoldDB" id="R4PXX9"/>
<proteinExistence type="inferred from homology"/>
<keyword evidence="4 6" id="KW-0067">ATP-binding</keyword>
<feature type="binding site" evidence="6">
    <location>
        <begin position="17"/>
        <end position="22"/>
    </location>
    <ligand>
        <name>ATP</name>
        <dbReference type="ChEBI" id="CHEBI:30616"/>
    </ligand>
</feature>
<keyword evidence="6" id="KW-0963">Cytoplasm</keyword>
<dbReference type="Proteomes" id="UP000013893">
    <property type="component" value="Chromosome"/>
</dbReference>
<dbReference type="Pfam" id="PF01171">
    <property type="entry name" value="ATP_bind_3"/>
    <property type="match status" value="1"/>
</dbReference>
<dbReference type="HAMAP" id="MF_01161">
    <property type="entry name" value="tRNA_Ile_lys_synt"/>
    <property type="match status" value="1"/>
</dbReference>
<dbReference type="InterPro" id="IPR012094">
    <property type="entry name" value="tRNA_Ile_lys_synt"/>
</dbReference>
<dbReference type="SUPFAM" id="SSF52402">
    <property type="entry name" value="Adenine nucleotide alpha hydrolases-like"/>
    <property type="match status" value="1"/>
</dbReference>
<protein>
    <recommendedName>
        <fullName evidence="6">tRNA(Ile)-lysidine synthase</fullName>
        <ecNumber evidence="6">6.3.4.19</ecNumber>
    </recommendedName>
    <alternativeName>
        <fullName evidence="6">tRNA(Ile)-2-lysyl-cytidine synthase</fullName>
    </alternativeName>
    <alternativeName>
        <fullName evidence="6">tRNA(Ile)-lysidine synthetase</fullName>
    </alternativeName>
</protein>
<comment type="function">
    <text evidence="6">Ligates lysine onto the cytidine present at position 34 of the AUA codon-specific tRNA(Ile) that contains the anticodon CAU, in an ATP-dependent manner. Cytidine is converted to lysidine, thus changing the amino acid specificity of the tRNA from methionine to isoleucine.</text>
</comment>
<dbReference type="EMBL" id="CP005957">
    <property type="protein sequence ID" value="AGL62066.1"/>
    <property type="molecule type" value="Genomic_DNA"/>
</dbReference>
<accession>R4PXX9</accession>
<dbReference type="NCBIfam" id="TIGR02432">
    <property type="entry name" value="lysidine_TilS_N"/>
    <property type="match status" value="1"/>
</dbReference>
<dbReference type="RefSeq" id="WP_015641516.1">
    <property type="nucleotide sequence ID" value="NC_021219.1"/>
</dbReference>
<dbReference type="CDD" id="cd01992">
    <property type="entry name" value="TilS_N"/>
    <property type="match status" value="1"/>
</dbReference>
<dbReference type="InterPro" id="IPR012795">
    <property type="entry name" value="tRNA_Ile_lys_synt_N"/>
</dbReference>
<evidence type="ECO:0000256" key="3">
    <source>
        <dbReference type="ARBA" id="ARBA00022741"/>
    </source>
</evidence>
<organism evidence="8 9">
    <name type="scientific">Candidatus Saccharimonas aalborgensis</name>
    <dbReference type="NCBI Taxonomy" id="1332188"/>
    <lineage>
        <taxon>Bacteria</taxon>
        <taxon>Candidatus Saccharimonadota</taxon>
        <taxon>Candidatus Saccharimonadia</taxon>
        <taxon>Candidatus Saccharimonadales</taxon>
        <taxon>Candidatus Saccharimonadaceae</taxon>
        <taxon>Candidatus Saccharimonas</taxon>
    </lineage>
</organism>
<dbReference type="STRING" id="1332188.L336_0358"/>
<evidence type="ECO:0000256" key="2">
    <source>
        <dbReference type="ARBA" id="ARBA00022694"/>
    </source>
</evidence>
<dbReference type="GO" id="GO:0005737">
    <property type="term" value="C:cytoplasm"/>
    <property type="evidence" value="ECO:0007669"/>
    <property type="project" value="UniProtKB-SubCell"/>
</dbReference>
<evidence type="ECO:0000313" key="8">
    <source>
        <dbReference type="EMBL" id="AGL62066.1"/>
    </source>
</evidence>
<dbReference type="GO" id="GO:0032267">
    <property type="term" value="F:tRNA(Ile)-lysidine synthase activity"/>
    <property type="evidence" value="ECO:0007669"/>
    <property type="project" value="UniProtKB-EC"/>
</dbReference>
<comment type="subcellular location">
    <subcellularLocation>
        <location evidence="6">Cytoplasm</location>
    </subcellularLocation>
</comment>
<dbReference type="GO" id="GO:0005524">
    <property type="term" value="F:ATP binding"/>
    <property type="evidence" value="ECO:0007669"/>
    <property type="project" value="UniProtKB-UniRule"/>
</dbReference>
<evidence type="ECO:0000256" key="1">
    <source>
        <dbReference type="ARBA" id="ARBA00022598"/>
    </source>
</evidence>
<keyword evidence="2 6" id="KW-0819">tRNA processing</keyword>
<dbReference type="OrthoDB" id="9807403at2"/>
<evidence type="ECO:0000313" key="9">
    <source>
        <dbReference type="Proteomes" id="UP000013893"/>
    </source>
</evidence>
<reference evidence="8 9" key="1">
    <citation type="journal article" date="2013" name="Nat. Biotechnol.">
        <title>Genome sequences of rare, uncultured bacteria obtained by differential coverage binning of multiple metagenomes.</title>
        <authorList>
            <person name="Albertsen M."/>
            <person name="Hugenholtz P."/>
            <person name="Skarshewski A."/>
            <person name="Nielsen K.L."/>
            <person name="Tyson G.W."/>
            <person name="Nielsen P.H."/>
        </authorList>
    </citation>
    <scope>NUCLEOTIDE SEQUENCE [LARGE SCALE GENOMIC DNA]</scope>
    <source>
        <strain evidence="8">TM71</strain>
    </source>
</reference>
<keyword evidence="3 6" id="KW-0547">Nucleotide-binding</keyword>
<comment type="domain">
    <text evidence="6">The N-terminal region contains the highly conserved SGGXDS motif, predicted to be a P-loop motif involved in ATP binding.</text>
</comment>
<dbReference type="InterPro" id="IPR014729">
    <property type="entry name" value="Rossmann-like_a/b/a_fold"/>
</dbReference>
<evidence type="ECO:0000256" key="6">
    <source>
        <dbReference type="HAMAP-Rule" id="MF_01161"/>
    </source>
</evidence>
<dbReference type="EC" id="6.3.4.19" evidence="6"/>
<gene>
    <name evidence="6" type="primary">tilS</name>
    <name evidence="8" type="ORF">L336_0358</name>
</gene>
<dbReference type="HOGENOM" id="CLU_018869_3_0_0"/>
<evidence type="ECO:0000256" key="5">
    <source>
        <dbReference type="ARBA" id="ARBA00048539"/>
    </source>
</evidence>
<keyword evidence="1 6" id="KW-0436">Ligase</keyword>
<dbReference type="PANTHER" id="PTHR43033">
    <property type="entry name" value="TRNA(ILE)-LYSIDINE SYNTHASE-RELATED"/>
    <property type="match status" value="1"/>
</dbReference>
<sequence length="289" mass="32468">MAIAAVPITSPLLLAISGGIDSVCLLHMMVARQTETLIVAHVDHGIRSDSAADERFVSELAKQYHLPYVSTQLSLGPNASEEEARNARYDFLLQQAATHQATIVTAHHQDDAIETIALNLWRGTGWRGLAVLNRPTILRPFIELSKSQLYRYALKHRLEWVEDSTNASSIYQRNRLRRMLAAQGKKLDKVALMGLRAKQIQLKKDVESEERRYHTTDLTSRHFMIQLDNATAGELIATVVERLSGYRPTRPQAEAALLFVKTARSGSCHQVAKGVEIVCKTRYFEVRVV</sequence>
<evidence type="ECO:0000256" key="4">
    <source>
        <dbReference type="ARBA" id="ARBA00022840"/>
    </source>
</evidence>
<keyword evidence="9" id="KW-1185">Reference proteome</keyword>
<dbReference type="Gene3D" id="3.40.50.620">
    <property type="entry name" value="HUPs"/>
    <property type="match status" value="1"/>
</dbReference>
<dbReference type="InterPro" id="IPR011063">
    <property type="entry name" value="TilS/TtcA_N"/>
</dbReference>
<feature type="domain" description="tRNA(Ile)-lysidine/2-thiocytidine synthase N-terminal" evidence="7">
    <location>
        <begin position="12"/>
        <end position="178"/>
    </location>
</feature>
<dbReference type="PANTHER" id="PTHR43033:SF1">
    <property type="entry name" value="TRNA(ILE)-LYSIDINE SYNTHASE-RELATED"/>
    <property type="match status" value="1"/>
</dbReference>
<comment type="catalytic activity">
    <reaction evidence="5 6">
        <text>cytidine(34) in tRNA(Ile2) + L-lysine + ATP = lysidine(34) in tRNA(Ile2) + AMP + diphosphate + H(+)</text>
        <dbReference type="Rhea" id="RHEA:43744"/>
        <dbReference type="Rhea" id="RHEA-COMP:10625"/>
        <dbReference type="Rhea" id="RHEA-COMP:10670"/>
        <dbReference type="ChEBI" id="CHEBI:15378"/>
        <dbReference type="ChEBI" id="CHEBI:30616"/>
        <dbReference type="ChEBI" id="CHEBI:32551"/>
        <dbReference type="ChEBI" id="CHEBI:33019"/>
        <dbReference type="ChEBI" id="CHEBI:82748"/>
        <dbReference type="ChEBI" id="CHEBI:83665"/>
        <dbReference type="ChEBI" id="CHEBI:456215"/>
        <dbReference type="EC" id="6.3.4.19"/>
    </reaction>
</comment>
<dbReference type="KEGG" id="saal:L336_0358"/>
<comment type="similarity">
    <text evidence="6">Belongs to the tRNA(Ile)-lysidine synthase family.</text>
</comment>